<evidence type="ECO:0000313" key="2">
    <source>
        <dbReference type="EMBL" id="ETO04999.1"/>
    </source>
</evidence>
<gene>
    <name evidence="2" type="ORF">RFI_32397</name>
</gene>
<accession>X6LTN6</accession>
<comment type="caution">
    <text evidence="2">The sequence shown here is derived from an EMBL/GenBank/DDBJ whole genome shotgun (WGS) entry which is preliminary data.</text>
</comment>
<dbReference type="EMBL" id="ASPP01028656">
    <property type="protein sequence ID" value="ETO04999.1"/>
    <property type="molecule type" value="Genomic_DNA"/>
</dbReference>
<sequence>MTENPTKEEEKDLQGTLDAVEGFLSSERDYVEDSLRKLFEVFYTRLNVHIKLKRAIIEQKDIVSIFGNIETLYVANSKLYSDLLGLRMKGRQELKEGLGKTMQDFIPYLKVYTDYIVKTKERNDKVEELKKSNKKFREFVKINGFVKKKYIYIILCICYTYT</sequence>
<evidence type="ECO:0000259" key="1">
    <source>
        <dbReference type="PROSITE" id="PS50010"/>
    </source>
</evidence>
<dbReference type="InterPro" id="IPR051092">
    <property type="entry name" value="FYVE_RhoGEF_PH"/>
</dbReference>
<dbReference type="InterPro" id="IPR000219">
    <property type="entry name" value="DH_dom"/>
</dbReference>
<proteinExistence type="predicted"/>
<dbReference type="AlphaFoldDB" id="X6LTN6"/>
<dbReference type="GO" id="GO:0005737">
    <property type="term" value="C:cytoplasm"/>
    <property type="evidence" value="ECO:0007669"/>
    <property type="project" value="TreeGrafter"/>
</dbReference>
<dbReference type="InterPro" id="IPR035899">
    <property type="entry name" value="DBL_dom_sf"/>
</dbReference>
<dbReference type="GO" id="GO:0005085">
    <property type="term" value="F:guanyl-nucleotide exchange factor activity"/>
    <property type="evidence" value="ECO:0007669"/>
    <property type="project" value="InterPro"/>
</dbReference>
<dbReference type="Gene3D" id="1.20.900.10">
    <property type="entry name" value="Dbl homology (DH) domain"/>
    <property type="match status" value="1"/>
</dbReference>
<dbReference type="PANTHER" id="PTHR12673:SF159">
    <property type="entry name" value="LD03170P"/>
    <property type="match status" value="1"/>
</dbReference>
<protein>
    <submittedName>
        <fullName evidence="2">Calmodulin-binding protein</fullName>
    </submittedName>
</protein>
<dbReference type="SUPFAM" id="SSF48065">
    <property type="entry name" value="DBL homology domain (DH-domain)"/>
    <property type="match status" value="1"/>
</dbReference>
<dbReference type="Proteomes" id="UP000023152">
    <property type="component" value="Unassembled WGS sequence"/>
</dbReference>
<dbReference type="OrthoDB" id="660555at2759"/>
<keyword evidence="3" id="KW-1185">Reference proteome</keyword>
<dbReference type="PROSITE" id="PS50010">
    <property type="entry name" value="DH_2"/>
    <property type="match status" value="1"/>
</dbReference>
<evidence type="ECO:0000313" key="3">
    <source>
        <dbReference type="Proteomes" id="UP000023152"/>
    </source>
</evidence>
<dbReference type="PANTHER" id="PTHR12673">
    <property type="entry name" value="FACIOGENITAL DYSPLASIA PROTEIN"/>
    <property type="match status" value="1"/>
</dbReference>
<name>X6LTN6_RETFI</name>
<dbReference type="Pfam" id="PF00621">
    <property type="entry name" value="RhoGEF"/>
    <property type="match status" value="1"/>
</dbReference>
<reference evidence="2 3" key="1">
    <citation type="journal article" date="2013" name="Curr. Biol.">
        <title>The Genome of the Foraminiferan Reticulomyxa filosa.</title>
        <authorList>
            <person name="Glockner G."/>
            <person name="Hulsmann N."/>
            <person name="Schleicher M."/>
            <person name="Noegel A.A."/>
            <person name="Eichinger L."/>
            <person name="Gallinger C."/>
            <person name="Pawlowski J."/>
            <person name="Sierra R."/>
            <person name="Euteneuer U."/>
            <person name="Pillet L."/>
            <person name="Moustafa A."/>
            <person name="Platzer M."/>
            <person name="Groth M."/>
            <person name="Szafranski K."/>
            <person name="Schliwa M."/>
        </authorList>
    </citation>
    <scope>NUCLEOTIDE SEQUENCE [LARGE SCALE GENOMIC DNA]</scope>
</reference>
<organism evidence="2 3">
    <name type="scientific">Reticulomyxa filosa</name>
    <dbReference type="NCBI Taxonomy" id="46433"/>
    <lineage>
        <taxon>Eukaryota</taxon>
        <taxon>Sar</taxon>
        <taxon>Rhizaria</taxon>
        <taxon>Retaria</taxon>
        <taxon>Foraminifera</taxon>
        <taxon>Monothalamids</taxon>
        <taxon>Reticulomyxidae</taxon>
        <taxon>Reticulomyxa</taxon>
    </lineage>
</organism>
<feature type="domain" description="DH" evidence="1">
    <location>
        <begin position="15"/>
        <end position="141"/>
    </location>
</feature>